<feature type="region of interest" description="Disordered" evidence="1">
    <location>
        <begin position="1"/>
        <end position="30"/>
    </location>
</feature>
<proteinExistence type="predicted"/>
<dbReference type="InterPro" id="IPR010730">
    <property type="entry name" value="HET"/>
</dbReference>
<dbReference type="PANTHER" id="PTHR33112">
    <property type="entry name" value="DOMAIN PROTEIN, PUTATIVE-RELATED"/>
    <property type="match status" value="1"/>
</dbReference>
<comment type="caution">
    <text evidence="3">The sequence shown here is derived from an EMBL/GenBank/DDBJ whole genome shotgun (WGS) entry which is preliminary data.</text>
</comment>
<dbReference type="EMBL" id="JAZHXI010000007">
    <property type="protein sequence ID" value="KAL2070043.1"/>
    <property type="molecule type" value="Genomic_DNA"/>
</dbReference>
<evidence type="ECO:0000313" key="3">
    <source>
        <dbReference type="EMBL" id="KAL2070043.1"/>
    </source>
</evidence>
<evidence type="ECO:0000259" key="2">
    <source>
        <dbReference type="Pfam" id="PF06985"/>
    </source>
</evidence>
<reference evidence="3 4" key="1">
    <citation type="journal article" date="2024" name="Commun. Biol.">
        <title>Comparative genomic analysis of thermophilic fungi reveals convergent evolutionary adaptations and gene losses.</title>
        <authorList>
            <person name="Steindorff A.S."/>
            <person name="Aguilar-Pontes M.V."/>
            <person name="Robinson A.J."/>
            <person name="Andreopoulos B."/>
            <person name="LaButti K."/>
            <person name="Kuo A."/>
            <person name="Mondo S."/>
            <person name="Riley R."/>
            <person name="Otillar R."/>
            <person name="Haridas S."/>
            <person name="Lipzen A."/>
            <person name="Grimwood J."/>
            <person name="Schmutz J."/>
            <person name="Clum A."/>
            <person name="Reid I.D."/>
            <person name="Moisan M.C."/>
            <person name="Butler G."/>
            <person name="Nguyen T.T.M."/>
            <person name="Dewar K."/>
            <person name="Conant G."/>
            <person name="Drula E."/>
            <person name="Henrissat B."/>
            <person name="Hansel C."/>
            <person name="Singer S."/>
            <person name="Hutchinson M.I."/>
            <person name="de Vries R.P."/>
            <person name="Natvig D.O."/>
            <person name="Powell A.J."/>
            <person name="Tsang A."/>
            <person name="Grigoriev I.V."/>
        </authorList>
    </citation>
    <scope>NUCLEOTIDE SEQUENCE [LARGE SCALE GENOMIC DNA]</scope>
    <source>
        <strain evidence="3 4">CBS 494.80</strain>
    </source>
</reference>
<gene>
    <name evidence="3" type="ORF">VTL71DRAFT_14723</name>
</gene>
<dbReference type="Proteomes" id="UP001595075">
    <property type="component" value="Unassembled WGS sequence"/>
</dbReference>
<evidence type="ECO:0000313" key="4">
    <source>
        <dbReference type="Proteomes" id="UP001595075"/>
    </source>
</evidence>
<organism evidence="3 4">
    <name type="scientific">Oculimacula yallundae</name>
    <dbReference type="NCBI Taxonomy" id="86028"/>
    <lineage>
        <taxon>Eukaryota</taxon>
        <taxon>Fungi</taxon>
        <taxon>Dikarya</taxon>
        <taxon>Ascomycota</taxon>
        <taxon>Pezizomycotina</taxon>
        <taxon>Leotiomycetes</taxon>
        <taxon>Helotiales</taxon>
        <taxon>Ploettnerulaceae</taxon>
        <taxon>Oculimacula</taxon>
    </lineage>
</organism>
<keyword evidence="4" id="KW-1185">Reference proteome</keyword>
<protein>
    <recommendedName>
        <fullName evidence="2">Heterokaryon incompatibility domain-containing protein</fullName>
    </recommendedName>
</protein>
<accession>A0ABR4CLA4</accession>
<name>A0ABR4CLA4_9HELO</name>
<sequence length="354" mass="40032">MNAEAAGFTTVQAESNESIRSEDYGSSTTSDQELCDRCKELPWLELFACPEPSLLGPIWTRDFSRDGIKWMIQTKSVAALRESPGCNFCRVLLAIFDSEPRSNSVISEGSLLAILRRSSLPFAANHVLKSSNMAIPISVEFSNVQPTADLYSKLSWRTGDTSFLSITSSWYLAAGPDHDFTRHQSFCYSPKEANTLEFQSLQGWIKACDASHTCFVKEGPAEAYEMNLTCIDVHEEKLVDLQGHEDYIALSYVWGADSNADDKTMQDDDFRFDRLPQTIRDAICVVQSMGQRLLWVDRYCINQLDSETRRQQIQNMDLVYGRAYLTIVNLHGQDSNAGIPGLRIDTRDLYTYRF</sequence>
<dbReference type="Pfam" id="PF06985">
    <property type="entry name" value="HET"/>
    <property type="match status" value="1"/>
</dbReference>
<feature type="domain" description="Heterokaryon incompatibility" evidence="2">
    <location>
        <begin position="247"/>
        <end position="343"/>
    </location>
</feature>
<dbReference type="PANTHER" id="PTHR33112:SF12">
    <property type="entry name" value="HETEROKARYON INCOMPATIBILITY DOMAIN-CONTAINING PROTEIN"/>
    <property type="match status" value="1"/>
</dbReference>
<evidence type="ECO:0000256" key="1">
    <source>
        <dbReference type="SAM" id="MobiDB-lite"/>
    </source>
</evidence>